<evidence type="ECO:0000256" key="2">
    <source>
        <dbReference type="ARBA" id="ARBA00023315"/>
    </source>
</evidence>
<keyword evidence="2" id="KW-0012">Acyltransferase</keyword>
<dbReference type="Pfam" id="PF00583">
    <property type="entry name" value="Acetyltransf_1"/>
    <property type="match status" value="1"/>
</dbReference>
<dbReference type="GO" id="GO:0016747">
    <property type="term" value="F:acyltransferase activity, transferring groups other than amino-acyl groups"/>
    <property type="evidence" value="ECO:0007669"/>
    <property type="project" value="InterPro"/>
</dbReference>
<dbReference type="AlphaFoldDB" id="A0A415E827"/>
<feature type="domain" description="N-acetyltransferase" evidence="3">
    <location>
        <begin position="1"/>
        <end position="161"/>
    </location>
</feature>
<dbReference type="PROSITE" id="PS51186">
    <property type="entry name" value="GNAT"/>
    <property type="match status" value="1"/>
</dbReference>
<dbReference type="OrthoDB" id="5292888at2"/>
<organism evidence="4 5">
    <name type="scientific">Emergencia timonensis</name>
    <dbReference type="NCBI Taxonomy" id="1776384"/>
    <lineage>
        <taxon>Bacteria</taxon>
        <taxon>Bacillati</taxon>
        <taxon>Bacillota</taxon>
        <taxon>Clostridia</taxon>
        <taxon>Peptostreptococcales</taxon>
        <taxon>Anaerovoracaceae</taxon>
        <taxon>Emergencia</taxon>
    </lineage>
</organism>
<evidence type="ECO:0000313" key="4">
    <source>
        <dbReference type="EMBL" id="RHJ89755.1"/>
    </source>
</evidence>
<dbReference type="EMBL" id="QRMS01000001">
    <property type="protein sequence ID" value="RHJ89755.1"/>
    <property type="molecule type" value="Genomic_DNA"/>
</dbReference>
<reference evidence="4 5" key="1">
    <citation type="submission" date="2018-08" db="EMBL/GenBank/DDBJ databases">
        <title>A genome reference for cultivated species of the human gut microbiota.</title>
        <authorList>
            <person name="Zou Y."/>
            <person name="Xue W."/>
            <person name="Luo G."/>
        </authorList>
    </citation>
    <scope>NUCLEOTIDE SEQUENCE [LARGE SCALE GENOMIC DNA]</scope>
    <source>
        <strain evidence="4 5">AM07-24</strain>
    </source>
</reference>
<dbReference type="Gene3D" id="3.40.630.30">
    <property type="match status" value="1"/>
</dbReference>
<dbReference type="STRING" id="1776384.GCA_900086585_03111"/>
<sequence>MEIRLMNDSDDRKAISKIYEESWKFAYQGLIPQDYLDGIPTGNWAKAVDTPGWNTLLMLDGDQIVGTASYCHSRFEDWKDYGEIISIYFLPAYMGKGYGRALLQAAVDKLAEMGCTDILLWVLAENERAKKFYEKNGFSASGAYLDDNIGGKSLKELQYVRHVETREE</sequence>
<evidence type="ECO:0000256" key="1">
    <source>
        <dbReference type="ARBA" id="ARBA00022679"/>
    </source>
</evidence>
<dbReference type="PANTHER" id="PTHR43420">
    <property type="entry name" value="ACETYLTRANSFERASE"/>
    <property type="match status" value="1"/>
</dbReference>
<keyword evidence="1 4" id="KW-0808">Transferase</keyword>
<evidence type="ECO:0000313" key="5">
    <source>
        <dbReference type="Proteomes" id="UP000284841"/>
    </source>
</evidence>
<dbReference type="InterPro" id="IPR000182">
    <property type="entry name" value="GNAT_dom"/>
</dbReference>
<accession>A0A415E827</accession>
<dbReference type="CDD" id="cd04301">
    <property type="entry name" value="NAT_SF"/>
    <property type="match status" value="1"/>
</dbReference>
<gene>
    <name evidence="4" type="ORF">DW099_04105</name>
</gene>
<keyword evidence="5" id="KW-1185">Reference proteome</keyword>
<dbReference type="SUPFAM" id="SSF55729">
    <property type="entry name" value="Acyl-CoA N-acyltransferases (Nat)"/>
    <property type="match status" value="1"/>
</dbReference>
<dbReference type="RefSeq" id="WP_118333796.1">
    <property type="nucleotide sequence ID" value="NZ_AP025567.1"/>
</dbReference>
<proteinExistence type="predicted"/>
<protein>
    <submittedName>
        <fullName evidence="4">GNAT family N-acetyltransferase</fullName>
    </submittedName>
</protein>
<name>A0A415E827_9FIRM</name>
<comment type="caution">
    <text evidence="4">The sequence shown here is derived from an EMBL/GenBank/DDBJ whole genome shotgun (WGS) entry which is preliminary data.</text>
</comment>
<dbReference type="InterPro" id="IPR016181">
    <property type="entry name" value="Acyl_CoA_acyltransferase"/>
</dbReference>
<dbReference type="Proteomes" id="UP000284841">
    <property type="component" value="Unassembled WGS sequence"/>
</dbReference>
<evidence type="ECO:0000259" key="3">
    <source>
        <dbReference type="PROSITE" id="PS51186"/>
    </source>
</evidence>
<dbReference type="InterPro" id="IPR050680">
    <property type="entry name" value="YpeA/RimI_acetyltransf"/>
</dbReference>